<protein>
    <submittedName>
        <fullName evidence="1">Uncharacterized protein</fullName>
    </submittedName>
</protein>
<evidence type="ECO:0000313" key="1">
    <source>
        <dbReference type="EMBL" id="CAH1773315.1"/>
    </source>
</evidence>
<reference evidence="1" key="1">
    <citation type="submission" date="2022-03" db="EMBL/GenBank/DDBJ databases">
        <authorList>
            <person name="Martin C."/>
        </authorList>
    </citation>
    <scope>NUCLEOTIDE SEQUENCE</scope>
</reference>
<dbReference type="Gene3D" id="3.20.20.80">
    <property type="entry name" value="Glycosidases"/>
    <property type="match status" value="1"/>
</dbReference>
<dbReference type="PANTHER" id="PTHR37398">
    <property type="entry name" value="ENDO-BETA-1,4-MANNANASE"/>
    <property type="match status" value="1"/>
</dbReference>
<dbReference type="OrthoDB" id="406631at2759"/>
<proteinExistence type="predicted"/>
<comment type="caution">
    <text evidence="1">The sequence shown here is derived from an EMBL/GenBank/DDBJ whole genome shotgun (WGS) entry which is preliminary data.</text>
</comment>
<organism evidence="1 2">
    <name type="scientific">Owenia fusiformis</name>
    <name type="common">Polychaete worm</name>
    <dbReference type="NCBI Taxonomy" id="6347"/>
    <lineage>
        <taxon>Eukaryota</taxon>
        <taxon>Metazoa</taxon>
        <taxon>Spiralia</taxon>
        <taxon>Lophotrochozoa</taxon>
        <taxon>Annelida</taxon>
        <taxon>Polychaeta</taxon>
        <taxon>Sedentaria</taxon>
        <taxon>Canalipalpata</taxon>
        <taxon>Sabellida</taxon>
        <taxon>Oweniida</taxon>
        <taxon>Oweniidae</taxon>
        <taxon>Owenia</taxon>
    </lineage>
</organism>
<dbReference type="InterPro" id="IPR017853">
    <property type="entry name" value="GH"/>
</dbReference>
<keyword evidence="2" id="KW-1185">Reference proteome</keyword>
<name>A0A8J1XZN9_OWEFU</name>
<dbReference type="AlphaFoldDB" id="A0A8J1XZN9"/>
<sequence>TRFGILFALSLICKSLYTNGQTYLSVSGTDLRLNNEKVFMSGMNLAWYQFGMDFGNGRYQSDTRTTLIGYLDEIANSGGNSMRLWLHCAGATTPAFDSNGFVTNTDAQGTMIADLSDFLDRAQERNILLFIVLWNGARPPTDEMNGLIFDVDKLDSYIDNALSPMVRALSGKRALGGWEIMNEPEGMMQADRVHPSQCFDTRRMRGSGMGWVNTNTPTEDMMRFISRQTAAIHRSDSKALVTVGSWSEKSQNDAYPDSQDYYTDICMFEASNGDLDAYIDFYQMHTYTWQGRYAANSPFKVHGDTYNLGKPNVIGEFSEAGSEARNITHNMNYAYYYGYNGAWTWHAVATGDHTDDLATQKRGLEWLRNRNDQAKGGRVNIDIRNN</sequence>
<dbReference type="Proteomes" id="UP000749559">
    <property type="component" value="Unassembled WGS sequence"/>
</dbReference>
<dbReference type="EMBL" id="CAIIXF020000001">
    <property type="protein sequence ID" value="CAH1773315.1"/>
    <property type="molecule type" value="Genomic_DNA"/>
</dbReference>
<dbReference type="PANTHER" id="PTHR37398:SF3">
    <property type="entry name" value="GLYCOSIDE HYDROLASE FAMILY 5 DOMAIN-CONTAINING PROTEIN"/>
    <property type="match status" value="1"/>
</dbReference>
<evidence type="ECO:0000313" key="2">
    <source>
        <dbReference type="Proteomes" id="UP000749559"/>
    </source>
</evidence>
<gene>
    <name evidence="1" type="ORF">OFUS_LOCUS930</name>
</gene>
<accession>A0A8J1XZN9</accession>
<feature type="non-terminal residue" evidence="1">
    <location>
        <position position="1"/>
    </location>
</feature>
<dbReference type="SUPFAM" id="SSF51445">
    <property type="entry name" value="(Trans)glycosidases"/>
    <property type="match status" value="1"/>
</dbReference>